<keyword evidence="1" id="KW-0238">DNA-binding</keyword>
<dbReference type="EMBL" id="JACJFM010000056">
    <property type="protein sequence ID" value="MBB1489494.1"/>
    <property type="molecule type" value="Genomic_DNA"/>
</dbReference>
<comment type="caution">
    <text evidence="4">The sequence shown here is derived from an EMBL/GenBank/DDBJ whole genome shotgun (WGS) entry which is preliminary data.</text>
</comment>
<organism evidence="4 5">
    <name type="scientific">Oceanospirillum sediminis</name>
    <dbReference type="NCBI Taxonomy" id="2760088"/>
    <lineage>
        <taxon>Bacteria</taxon>
        <taxon>Pseudomonadati</taxon>
        <taxon>Pseudomonadota</taxon>
        <taxon>Gammaproteobacteria</taxon>
        <taxon>Oceanospirillales</taxon>
        <taxon>Oceanospirillaceae</taxon>
        <taxon>Oceanospirillum</taxon>
    </lineage>
</organism>
<dbReference type="AlphaFoldDB" id="A0A839IY29"/>
<dbReference type="GO" id="GO:0003677">
    <property type="term" value="F:DNA binding"/>
    <property type="evidence" value="ECO:0007669"/>
    <property type="project" value="UniProtKB-KW"/>
</dbReference>
<evidence type="ECO:0000259" key="3">
    <source>
        <dbReference type="Pfam" id="PF07825"/>
    </source>
</evidence>
<name>A0A839IY29_9GAMM</name>
<dbReference type="SUPFAM" id="SSF46955">
    <property type="entry name" value="Putative DNA-binding domain"/>
    <property type="match status" value="1"/>
</dbReference>
<reference evidence="4 5" key="1">
    <citation type="submission" date="2020-08" db="EMBL/GenBank/DDBJ databases">
        <title>Oceanospirillum sp. nov. isolated from marine sediment.</title>
        <authorList>
            <person name="Ji X."/>
        </authorList>
    </citation>
    <scope>NUCLEOTIDE SEQUENCE [LARGE SCALE GENOMIC DNA]</scope>
    <source>
        <strain evidence="4 5">D5</strain>
    </source>
</reference>
<dbReference type="GO" id="GO:0006310">
    <property type="term" value="P:DNA recombination"/>
    <property type="evidence" value="ECO:0007669"/>
    <property type="project" value="UniProtKB-KW"/>
</dbReference>
<dbReference type="InterPro" id="IPR009061">
    <property type="entry name" value="DNA-bd_dom_put_sf"/>
</dbReference>
<keyword evidence="2" id="KW-0233">DNA recombination</keyword>
<protein>
    <recommendedName>
        <fullName evidence="3">Excisionase-like domain-containing protein</fullName>
    </recommendedName>
</protein>
<dbReference type="InterPro" id="IPR038137">
    <property type="entry name" value="Excisionase-like_sf"/>
</dbReference>
<proteinExistence type="predicted"/>
<dbReference type="Pfam" id="PF07825">
    <property type="entry name" value="Exc"/>
    <property type="match status" value="1"/>
</dbReference>
<evidence type="ECO:0000256" key="1">
    <source>
        <dbReference type="ARBA" id="ARBA00023125"/>
    </source>
</evidence>
<gene>
    <name evidence="4" type="ORF">H4O21_23060</name>
</gene>
<dbReference type="RefSeq" id="WP_220495816.1">
    <property type="nucleotide sequence ID" value="NZ_JACJFM010000056.1"/>
</dbReference>
<sequence length="102" mass="11874">MMARLITLQEWDEKNFSRPHSRRTLYKWAREGLIQPRPMIVGKHYQVHPDARYVSNRAQIDRLKTANRMINDSADALVDTEIDPLALEIFAHGCTTTETDVH</sequence>
<evidence type="ECO:0000313" key="5">
    <source>
        <dbReference type="Proteomes" id="UP000565262"/>
    </source>
</evidence>
<accession>A0A839IY29</accession>
<dbReference type="InterPro" id="IPR012884">
    <property type="entry name" value="Excisionase-like"/>
</dbReference>
<evidence type="ECO:0000313" key="4">
    <source>
        <dbReference type="EMBL" id="MBB1489494.1"/>
    </source>
</evidence>
<feature type="domain" description="Excisionase-like" evidence="3">
    <location>
        <begin position="6"/>
        <end position="57"/>
    </location>
</feature>
<keyword evidence="5" id="KW-1185">Reference proteome</keyword>
<dbReference type="Gene3D" id="1.10.1660.20">
    <property type="match status" value="1"/>
</dbReference>
<dbReference type="Proteomes" id="UP000565262">
    <property type="component" value="Unassembled WGS sequence"/>
</dbReference>
<evidence type="ECO:0000256" key="2">
    <source>
        <dbReference type="ARBA" id="ARBA00023172"/>
    </source>
</evidence>